<accession>A0AC61R3M2</accession>
<sequence>MKLVKLWEADMKKAYALQTAFEADENGFVNLAYGYSFDQFIDYVQTRKGYEHGIGLPEGFVPDTVFVLVNDEGEYVGLFNFRHTLNDFLRAGPGHVGFGIAPPFRRRGYASEGLRLLIERISPQIAEDEIYLSVHKDNPASLRAMQNNGVIHHEIEGAFCVRIPKIL</sequence>
<keyword evidence="2" id="KW-1185">Reference proteome</keyword>
<dbReference type="EMBL" id="SRYG01000044">
    <property type="protein sequence ID" value="TGY64348.1"/>
    <property type="molecule type" value="Genomic_DNA"/>
</dbReference>
<comment type="caution">
    <text evidence="1">The sequence shown here is derived from an EMBL/GenBank/DDBJ whole genome shotgun (WGS) entry which is preliminary data.</text>
</comment>
<evidence type="ECO:0000313" key="1">
    <source>
        <dbReference type="EMBL" id="TGY64348.1"/>
    </source>
</evidence>
<name>A0AC61R3M2_9FIRM</name>
<organism evidence="1 2">
    <name type="scientific">Dubosiella muris</name>
    <dbReference type="NCBI Taxonomy" id="3038133"/>
    <lineage>
        <taxon>Bacteria</taxon>
        <taxon>Bacillati</taxon>
        <taxon>Bacillota</taxon>
        <taxon>Erysipelotrichia</taxon>
        <taxon>Erysipelotrichales</taxon>
        <taxon>Erysipelotrichaceae</taxon>
        <taxon>Dubosiella</taxon>
    </lineage>
</organism>
<evidence type="ECO:0000313" key="2">
    <source>
        <dbReference type="Proteomes" id="UP000308836"/>
    </source>
</evidence>
<dbReference type="Proteomes" id="UP000308836">
    <property type="component" value="Unassembled WGS sequence"/>
</dbReference>
<reference evidence="1" key="1">
    <citation type="submission" date="2019-04" db="EMBL/GenBank/DDBJ databases">
        <title>Microbes associate with the intestines of laboratory mice.</title>
        <authorList>
            <person name="Navarre W."/>
            <person name="Wong E."/>
            <person name="Huang K."/>
            <person name="Tropini C."/>
            <person name="Ng K."/>
            <person name="Yu B."/>
        </authorList>
    </citation>
    <scope>NUCLEOTIDE SEQUENCE</scope>
    <source>
        <strain evidence="1">NM09_H32</strain>
    </source>
</reference>
<protein>
    <submittedName>
        <fullName evidence="1">GNAT family N-acetyltransferase</fullName>
    </submittedName>
</protein>
<proteinExistence type="predicted"/>
<gene>
    <name evidence="1" type="ORF">E5336_12150</name>
</gene>